<dbReference type="EMBL" id="JBJJXI010000149">
    <property type="protein sequence ID" value="KAL3385929.1"/>
    <property type="molecule type" value="Genomic_DNA"/>
</dbReference>
<gene>
    <name evidence="1" type="ORF">TKK_018452</name>
</gene>
<dbReference type="Proteomes" id="UP001627154">
    <property type="component" value="Unassembled WGS sequence"/>
</dbReference>
<organism evidence="1 2">
    <name type="scientific">Trichogramma kaykai</name>
    <dbReference type="NCBI Taxonomy" id="54128"/>
    <lineage>
        <taxon>Eukaryota</taxon>
        <taxon>Metazoa</taxon>
        <taxon>Ecdysozoa</taxon>
        <taxon>Arthropoda</taxon>
        <taxon>Hexapoda</taxon>
        <taxon>Insecta</taxon>
        <taxon>Pterygota</taxon>
        <taxon>Neoptera</taxon>
        <taxon>Endopterygota</taxon>
        <taxon>Hymenoptera</taxon>
        <taxon>Apocrita</taxon>
        <taxon>Proctotrupomorpha</taxon>
        <taxon>Chalcidoidea</taxon>
        <taxon>Trichogrammatidae</taxon>
        <taxon>Trichogramma</taxon>
    </lineage>
</organism>
<comment type="caution">
    <text evidence="1">The sequence shown here is derived from an EMBL/GenBank/DDBJ whole genome shotgun (WGS) entry which is preliminary data.</text>
</comment>
<dbReference type="AlphaFoldDB" id="A0ABD2VZ98"/>
<sequence>MVPTSSYLTHLRKCILTAYGTQSPQTWPRLIGIIVARTPSKEESCRVAAKSSSCGSLTVAIHHGISGIELSE</sequence>
<accession>A0ABD2VZ98</accession>
<evidence type="ECO:0000313" key="1">
    <source>
        <dbReference type="EMBL" id="KAL3385929.1"/>
    </source>
</evidence>
<reference evidence="1 2" key="1">
    <citation type="journal article" date="2024" name="bioRxiv">
        <title>A reference genome for Trichogramma kaykai: A tiny desert-dwelling parasitoid wasp with competing sex-ratio distorters.</title>
        <authorList>
            <person name="Culotta J."/>
            <person name="Lindsey A.R."/>
        </authorList>
    </citation>
    <scope>NUCLEOTIDE SEQUENCE [LARGE SCALE GENOMIC DNA]</scope>
    <source>
        <strain evidence="1 2">KSX58</strain>
    </source>
</reference>
<evidence type="ECO:0000313" key="2">
    <source>
        <dbReference type="Proteomes" id="UP001627154"/>
    </source>
</evidence>
<keyword evidence="2" id="KW-1185">Reference proteome</keyword>
<proteinExistence type="predicted"/>
<protein>
    <submittedName>
        <fullName evidence="1">Uncharacterized protein</fullName>
    </submittedName>
</protein>
<name>A0ABD2VZ98_9HYME</name>